<reference evidence="2 3" key="1">
    <citation type="journal article" date="2019" name="Nat. Microbiol.">
        <title>Mediterranean grassland soil C-N compound turnover is dependent on rainfall and depth, and is mediated by genomically divergent microorganisms.</title>
        <authorList>
            <person name="Diamond S."/>
            <person name="Andeer P.F."/>
            <person name="Li Z."/>
            <person name="Crits-Christoph A."/>
            <person name="Burstein D."/>
            <person name="Anantharaman K."/>
            <person name="Lane K.R."/>
            <person name="Thomas B.C."/>
            <person name="Pan C."/>
            <person name="Northen T.R."/>
            <person name="Banfield J.F."/>
        </authorList>
    </citation>
    <scope>NUCLEOTIDE SEQUENCE [LARGE SCALE GENOMIC DNA]</scope>
    <source>
        <strain evidence="2">WS_11</strain>
    </source>
</reference>
<keyword evidence="2" id="KW-0808">Transferase</keyword>
<dbReference type="AlphaFoldDB" id="A0A538U9X9"/>
<gene>
    <name evidence="2" type="ORF">E6K81_06670</name>
</gene>
<sequence>MRAFVLAGGLGTRLRGRFGELPKPLAPLGGRPLLARQMEWLRDHGVRDVVLCVGHGAEQVRATLGDGAALGVRIRYSAEDEPLGTAGALRLAQAHVDGPALVMNGDTMTAADPWALERARWESGVLAAVALFRVADASARGRVERAADGRITGFLEKDPAHAGPAWVNGGLYALSPRVWRVLPPRGAASLEREVLPRLAAEGRLLGVEVAGEFWDIGTPEEWERAERHFAAAKLP</sequence>
<dbReference type="Gene3D" id="3.90.550.10">
    <property type="entry name" value="Spore Coat Polysaccharide Biosynthesis Protein SpsA, Chain A"/>
    <property type="match status" value="1"/>
</dbReference>
<dbReference type="Proteomes" id="UP000319771">
    <property type="component" value="Unassembled WGS sequence"/>
</dbReference>
<dbReference type="Pfam" id="PF00483">
    <property type="entry name" value="NTP_transferase"/>
    <property type="match status" value="1"/>
</dbReference>
<dbReference type="CDD" id="cd06915">
    <property type="entry name" value="NTP_transferase_WcbM_like"/>
    <property type="match status" value="1"/>
</dbReference>
<name>A0A538U9X9_UNCEI</name>
<dbReference type="PANTHER" id="PTHR22572">
    <property type="entry name" value="SUGAR-1-PHOSPHATE GUANYL TRANSFERASE"/>
    <property type="match status" value="1"/>
</dbReference>
<dbReference type="EMBL" id="VBPB01000096">
    <property type="protein sequence ID" value="TMQ72713.1"/>
    <property type="molecule type" value="Genomic_DNA"/>
</dbReference>
<protein>
    <submittedName>
        <fullName evidence="2">Nucleotidyltransferase</fullName>
    </submittedName>
</protein>
<dbReference type="SUPFAM" id="SSF53448">
    <property type="entry name" value="Nucleotide-diphospho-sugar transferases"/>
    <property type="match status" value="1"/>
</dbReference>
<evidence type="ECO:0000313" key="2">
    <source>
        <dbReference type="EMBL" id="TMQ72713.1"/>
    </source>
</evidence>
<feature type="domain" description="Nucleotidyl transferase" evidence="1">
    <location>
        <begin position="3"/>
        <end position="227"/>
    </location>
</feature>
<evidence type="ECO:0000259" key="1">
    <source>
        <dbReference type="Pfam" id="PF00483"/>
    </source>
</evidence>
<proteinExistence type="predicted"/>
<evidence type="ECO:0000313" key="3">
    <source>
        <dbReference type="Proteomes" id="UP000319771"/>
    </source>
</evidence>
<comment type="caution">
    <text evidence="2">The sequence shown here is derived from an EMBL/GenBank/DDBJ whole genome shotgun (WGS) entry which is preliminary data.</text>
</comment>
<accession>A0A538U9X9</accession>
<dbReference type="InterPro" id="IPR029044">
    <property type="entry name" value="Nucleotide-diphossugar_trans"/>
</dbReference>
<dbReference type="InterPro" id="IPR050486">
    <property type="entry name" value="Mannose-1P_guanyltransferase"/>
</dbReference>
<dbReference type="GO" id="GO:0016740">
    <property type="term" value="F:transferase activity"/>
    <property type="evidence" value="ECO:0007669"/>
    <property type="project" value="UniProtKB-KW"/>
</dbReference>
<dbReference type="InterPro" id="IPR005835">
    <property type="entry name" value="NTP_transferase_dom"/>
</dbReference>
<organism evidence="2 3">
    <name type="scientific">Eiseniibacteriota bacterium</name>
    <dbReference type="NCBI Taxonomy" id="2212470"/>
    <lineage>
        <taxon>Bacteria</taxon>
        <taxon>Candidatus Eiseniibacteriota</taxon>
    </lineage>
</organism>